<protein>
    <submittedName>
        <fullName evidence="1">Uncharacterized protein</fullName>
    </submittedName>
</protein>
<sequence>MTVTTSKRVMASLTKNRVKQEEEGYLRQPDASLIRAIIANVRARRARTSLKLVQRRGDHTDLNSAKELALEGAKKLGPDEIPTTVDLKWRISGASLSAMTQKLAYQEIRDRKLKSVKPRSSTTTNLEIVSEGVKDAFGVDVTEAEIWKSIRSKHVSSTCAQFLWKTMHNLHMVGNRWLREGMPEEYQDRAICAICDNVESMDHILFRCEAPGQAEIWNELKVIWETTGLPWKQPDWGTALGAGCAVIKSETGVRKKPMEALWTILWTESVHLIWKLRCERVIHRDGEVHDKLAVKNAWYAAIDRRLTLNRRTAVLAKCKHDLKQGDVEAIWAPTIQGYRDLPEGWVGNGGVLVGIKRGQG</sequence>
<dbReference type="GeneID" id="18843278"/>
<organism evidence="1 2">
    <name type="scientific">Dichomitus squalens (strain LYAD-421)</name>
    <name type="common">Western red white-rot fungus</name>
    <dbReference type="NCBI Taxonomy" id="732165"/>
    <lineage>
        <taxon>Eukaryota</taxon>
        <taxon>Fungi</taxon>
        <taxon>Dikarya</taxon>
        <taxon>Basidiomycota</taxon>
        <taxon>Agaricomycotina</taxon>
        <taxon>Agaricomycetes</taxon>
        <taxon>Polyporales</taxon>
        <taxon>Polyporaceae</taxon>
        <taxon>Dichomitus</taxon>
    </lineage>
</organism>
<gene>
    <name evidence="1" type="ORF">DICSQDRAFT_64162</name>
</gene>
<dbReference type="RefSeq" id="XP_007367426.1">
    <property type="nucleotide sequence ID" value="XM_007367364.1"/>
</dbReference>
<dbReference type="Proteomes" id="UP000053319">
    <property type="component" value="Unassembled WGS sequence"/>
</dbReference>
<evidence type="ECO:0000313" key="1">
    <source>
        <dbReference type="EMBL" id="EJF59963.1"/>
    </source>
</evidence>
<dbReference type="OMA" id="RERAICK"/>
<evidence type="ECO:0000313" key="2">
    <source>
        <dbReference type="Proteomes" id="UP000053319"/>
    </source>
</evidence>
<dbReference type="OrthoDB" id="2752996at2759"/>
<dbReference type="AlphaFoldDB" id="R7SVK9"/>
<proteinExistence type="predicted"/>
<dbReference type="KEGG" id="dsq:DICSQDRAFT_64162"/>
<dbReference type="HOGENOM" id="CLU_044484_3_1_1"/>
<accession>R7SVK9</accession>
<reference evidence="1 2" key="1">
    <citation type="journal article" date="2012" name="Science">
        <title>The Paleozoic origin of enzymatic lignin decomposition reconstructed from 31 fungal genomes.</title>
        <authorList>
            <person name="Floudas D."/>
            <person name="Binder M."/>
            <person name="Riley R."/>
            <person name="Barry K."/>
            <person name="Blanchette R.A."/>
            <person name="Henrissat B."/>
            <person name="Martinez A.T."/>
            <person name="Otillar R."/>
            <person name="Spatafora J.W."/>
            <person name="Yadav J.S."/>
            <person name="Aerts A."/>
            <person name="Benoit I."/>
            <person name="Boyd A."/>
            <person name="Carlson A."/>
            <person name="Copeland A."/>
            <person name="Coutinho P.M."/>
            <person name="de Vries R.P."/>
            <person name="Ferreira P."/>
            <person name="Findley K."/>
            <person name="Foster B."/>
            <person name="Gaskell J."/>
            <person name="Glotzer D."/>
            <person name="Gorecki P."/>
            <person name="Heitman J."/>
            <person name="Hesse C."/>
            <person name="Hori C."/>
            <person name="Igarashi K."/>
            <person name="Jurgens J.A."/>
            <person name="Kallen N."/>
            <person name="Kersten P."/>
            <person name="Kohler A."/>
            <person name="Kuees U."/>
            <person name="Kumar T.K.A."/>
            <person name="Kuo A."/>
            <person name="LaButti K."/>
            <person name="Larrondo L.F."/>
            <person name="Lindquist E."/>
            <person name="Ling A."/>
            <person name="Lombard V."/>
            <person name="Lucas S."/>
            <person name="Lundell T."/>
            <person name="Martin R."/>
            <person name="McLaughlin D.J."/>
            <person name="Morgenstern I."/>
            <person name="Morin E."/>
            <person name="Murat C."/>
            <person name="Nagy L.G."/>
            <person name="Nolan M."/>
            <person name="Ohm R.A."/>
            <person name="Patyshakuliyeva A."/>
            <person name="Rokas A."/>
            <person name="Ruiz-Duenas F.J."/>
            <person name="Sabat G."/>
            <person name="Salamov A."/>
            <person name="Samejima M."/>
            <person name="Schmutz J."/>
            <person name="Slot J.C."/>
            <person name="St John F."/>
            <person name="Stenlid J."/>
            <person name="Sun H."/>
            <person name="Sun S."/>
            <person name="Syed K."/>
            <person name="Tsang A."/>
            <person name="Wiebenga A."/>
            <person name="Young D."/>
            <person name="Pisabarro A."/>
            <person name="Eastwood D.C."/>
            <person name="Martin F."/>
            <person name="Cullen D."/>
            <person name="Grigoriev I.V."/>
            <person name="Hibbett D.S."/>
        </authorList>
    </citation>
    <scope>NUCLEOTIDE SEQUENCE [LARGE SCALE GENOMIC DNA]</scope>
    <source>
        <strain evidence="1 2">LYAD-421 SS1</strain>
    </source>
</reference>
<dbReference type="EMBL" id="JH719420">
    <property type="protein sequence ID" value="EJF59963.1"/>
    <property type="molecule type" value="Genomic_DNA"/>
</dbReference>
<name>R7SVK9_DICSQ</name>